<dbReference type="PANTHER" id="PTHR22846:SF2">
    <property type="entry name" value="F-BOX-LIKE_WD REPEAT-CONTAINING PROTEIN EBI"/>
    <property type="match status" value="1"/>
</dbReference>
<organism evidence="7 8">
    <name type="scientific">Thielaviopsis punctulata</name>
    <dbReference type="NCBI Taxonomy" id="72032"/>
    <lineage>
        <taxon>Eukaryota</taxon>
        <taxon>Fungi</taxon>
        <taxon>Dikarya</taxon>
        <taxon>Ascomycota</taxon>
        <taxon>Pezizomycotina</taxon>
        <taxon>Sordariomycetes</taxon>
        <taxon>Hypocreomycetidae</taxon>
        <taxon>Microascales</taxon>
        <taxon>Ceratocystidaceae</taxon>
        <taxon>Thielaviopsis</taxon>
    </lineage>
</organism>
<accession>A0A0F4ZGH9</accession>
<evidence type="ECO:0000256" key="6">
    <source>
        <dbReference type="SAM" id="MobiDB-lite"/>
    </source>
</evidence>
<feature type="region of interest" description="Disordered" evidence="6">
    <location>
        <begin position="119"/>
        <end position="152"/>
    </location>
</feature>
<evidence type="ECO:0000256" key="2">
    <source>
        <dbReference type="ARBA" id="ARBA00022574"/>
    </source>
</evidence>
<feature type="region of interest" description="Disordered" evidence="6">
    <location>
        <begin position="1"/>
        <end position="107"/>
    </location>
</feature>
<dbReference type="SMART" id="SM00320">
    <property type="entry name" value="WD40"/>
    <property type="match status" value="4"/>
</dbReference>
<name>A0A0F4ZGH9_9PEZI</name>
<dbReference type="OrthoDB" id="1367865at2759"/>
<dbReference type="EMBL" id="LAEV01000899">
    <property type="protein sequence ID" value="KKA29320.1"/>
    <property type="molecule type" value="Genomic_DNA"/>
</dbReference>
<reference evidence="7 8" key="1">
    <citation type="submission" date="2015-03" db="EMBL/GenBank/DDBJ databases">
        <authorList>
            <person name="Radwan O."/>
            <person name="Al-Naeli F.A."/>
            <person name="Rendon G.A."/>
            <person name="Fields C."/>
        </authorList>
    </citation>
    <scope>NUCLEOTIDE SEQUENCE [LARGE SCALE GENOMIC DNA]</scope>
    <source>
        <strain evidence="7">CR-DP1</strain>
    </source>
</reference>
<feature type="compositionally biased region" description="Polar residues" evidence="6">
    <location>
        <begin position="139"/>
        <end position="150"/>
    </location>
</feature>
<protein>
    <submittedName>
        <fullName evidence="7">Uncharacterized protein</fullName>
    </submittedName>
</protein>
<keyword evidence="3" id="KW-0677">Repeat</keyword>
<feature type="compositionally biased region" description="Acidic residues" evidence="6">
    <location>
        <begin position="39"/>
        <end position="54"/>
    </location>
</feature>
<dbReference type="GO" id="GO:0034967">
    <property type="term" value="C:Set3 complex"/>
    <property type="evidence" value="ECO:0007669"/>
    <property type="project" value="TreeGrafter"/>
</dbReference>
<dbReference type="PROSITE" id="PS50294">
    <property type="entry name" value="WD_REPEATS_REGION"/>
    <property type="match status" value="1"/>
</dbReference>
<dbReference type="InterPro" id="IPR036322">
    <property type="entry name" value="WD40_repeat_dom_sf"/>
</dbReference>
<evidence type="ECO:0000313" key="8">
    <source>
        <dbReference type="Proteomes" id="UP000033483"/>
    </source>
</evidence>
<dbReference type="GO" id="GO:0003714">
    <property type="term" value="F:transcription corepressor activity"/>
    <property type="evidence" value="ECO:0007669"/>
    <property type="project" value="InterPro"/>
</dbReference>
<feature type="compositionally biased region" description="Polar residues" evidence="6">
    <location>
        <begin position="1"/>
        <end position="14"/>
    </location>
</feature>
<dbReference type="GO" id="GO:0006357">
    <property type="term" value="P:regulation of transcription by RNA polymerase II"/>
    <property type="evidence" value="ECO:0007669"/>
    <property type="project" value="TreeGrafter"/>
</dbReference>
<dbReference type="PROSITE" id="PS50082">
    <property type="entry name" value="WD_REPEATS_2"/>
    <property type="match status" value="1"/>
</dbReference>
<evidence type="ECO:0000256" key="3">
    <source>
        <dbReference type="ARBA" id="ARBA00022737"/>
    </source>
</evidence>
<proteinExistence type="predicted"/>
<dbReference type="Pfam" id="PF00400">
    <property type="entry name" value="WD40"/>
    <property type="match status" value="1"/>
</dbReference>
<evidence type="ECO:0000256" key="5">
    <source>
        <dbReference type="PROSITE-ProRule" id="PRU00221"/>
    </source>
</evidence>
<feature type="repeat" description="WD" evidence="5">
    <location>
        <begin position="415"/>
        <end position="453"/>
    </location>
</feature>
<sequence length="556" mass="59671">MIHSMLSSETSSEQEIGFFGPVTPPPVKVFHPPRLQQPEIEDGEADADGEADEEIVPKKEDSDDVSMQETTTTTPIDDAAARKRPLSTQTSNAAKKPKLKENGDNDSAMVMEVDNVDGIASNHAYPSPLEGDEAPAPQPHTNGPDQGTQETSKDLTLDTVYLDLALDKLQSENTMPMRTADHASQPSPMLLMCEWSPTNPNVLAAAGTESISRLYTLTPGSVDNKDMAKPVCKLLEEDCPPDTQVTAMSWSHSENNALAIATERGGKARINIWAGDGTHVQAIDIAEGAIIKLVWNKAGSTLLAISPSTENGTLLSVFKAPALAPISYTIANHDLAAMPLDVTWTNDSTFLVCGGQMLQAFTCTDSSIEPAKKFETDPSTPLCNIAYDDRALIAAASSDNGTITLIDANGNSRRISAHTHPISALKWQPETLPGSENRLLASAGEDGALLLWDPKSLDTKPKKFLTMSGGPIVALSFSPDGLYLAGATALYVYVWKVDDAMSIPYAKWKRTPHAGWGGPTPPGENEDTVEHCLAWDCTGQKIAYGVNSRLAVIRLR</sequence>
<keyword evidence="2 5" id="KW-0853">WD repeat</keyword>
<keyword evidence="4" id="KW-0539">Nucleus</keyword>
<gene>
    <name evidence="7" type="ORF">TD95_004787</name>
</gene>
<dbReference type="InterPro" id="IPR015943">
    <property type="entry name" value="WD40/YVTN_repeat-like_dom_sf"/>
</dbReference>
<keyword evidence="8" id="KW-1185">Reference proteome</keyword>
<evidence type="ECO:0000256" key="1">
    <source>
        <dbReference type="ARBA" id="ARBA00004123"/>
    </source>
</evidence>
<dbReference type="Gene3D" id="2.130.10.10">
    <property type="entry name" value="YVTN repeat-like/Quinoprotein amine dehydrogenase"/>
    <property type="match status" value="1"/>
</dbReference>
<dbReference type="AlphaFoldDB" id="A0A0F4ZGH9"/>
<evidence type="ECO:0000313" key="7">
    <source>
        <dbReference type="EMBL" id="KKA29320.1"/>
    </source>
</evidence>
<dbReference type="InterPro" id="IPR001680">
    <property type="entry name" value="WD40_rpt"/>
</dbReference>
<dbReference type="Proteomes" id="UP000033483">
    <property type="component" value="Unassembled WGS sequence"/>
</dbReference>
<comment type="subcellular location">
    <subcellularLocation>
        <location evidence="1">Nucleus</location>
    </subcellularLocation>
</comment>
<dbReference type="PANTHER" id="PTHR22846">
    <property type="entry name" value="WD40 REPEAT PROTEIN"/>
    <property type="match status" value="1"/>
</dbReference>
<dbReference type="InterPro" id="IPR045183">
    <property type="entry name" value="Ebi-like"/>
</dbReference>
<dbReference type="SUPFAM" id="SSF50978">
    <property type="entry name" value="WD40 repeat-like"/>
    <property type="match status" value="1"/>
</dbReference>
<evidence type="ECO:0000256" key="4">
    <source>
        <dbReference type="ARBA" id="ARBA00023242"/>
    </source>
</evidence>
<comment type="caution">
    <text evidence="7">The sequence shown here is derived from an EMBL/GenBank/DDBJ whole genome shotgun (WGS) entry which is preliminary data.</text>
</comment>